<dbReference type="AlphaFoldDB" id="C9LXX4"/>
<organism evidence="1 2">
    <name type="scientific">Selenomonas sputigena (strain ATCC 35185 / DSM 20758 / CCUG 44933 / VPI D19B-28)</name>
    <dbReference type="NCBI Taxonomy" id="546271"/>
    <lineage>
        <taxon>Bacteria</taxon>
        <taxon>Bacillati</taxon>
        <taxon>Bacillota</taxon>
        <taxon>Negativicutes</taxon>
        <taxon>Selenomonadales</taxon>
        <taxon>Selenomonadaceae</taxon>
        <taxon>Selenomonas</taxon>
    </lineage>
</organism>
<accession>C9LXX4</accession>
<protein>
    <submittedName>
        <fullName evidence="1">Uncharacterized protein</fullName>
    </submittedName>
</protein>
<dbReference type="Proteomes" id="UP000003505">
    <property type="component" value="Unassembled WGS sequence"/>
</dbReference>
<reference evidence="1 2" key="1">
    <citation type="submission" date="2009-09" db="EMBL/GenBank/DDBJ databases">
        <authorList>
            <person name="Weinstock G."/>
            <person name="Sodergren E."/>
            <person name="Clifton S."/>
            <person name="Fulton L."/>
            <person name="Fulton B."/>
            <person name="Courtney L."/>
            <person name="Fronick C."/>
            <person name="Harrison M."/>
            <person name="Strong C."/>
            <person name="Farmer C."/>
            <person name="Delahaunty K."/>
            <person name="Markovic C."/>
            <person name="Hall O."/>
            <person name="Minx P."/>
            <person name="Tomlinson C."/>
            <person name="Mitreva M."/>
            <person name="Nelson J."/>
            <person name="Hou S."/>
            <person name="Wollam A."/>
            <person name="Pepin K.H."/>
            <person name="Johnson M."/>
            <person name="Bhonagiri V."/>
            <person name="Nash W.E."/>
            <person name="Warren W."/>
            <person name="Chinwalla A."/>
            <person name="Mardis E.R."/>
            <person name="Wilson R.K."/>
        </authorList>
    </citation>
    <scope>NUCLEOTIDE SEQUENCE [LARGE SCALE GENOMIC DNA]</scope>
    <source>
        <strain evidence="2">ATCC 35185 / DSM 20758 / VPI D19B-28</strain>
    </source>
</reference>
<gene>
    <name evidence="1" type="ORF">SELSPUOL_02333</name>
</gene>
<proteinExistence type="predicted"/>
<dbReference type="EMBL" id="ACKP02000049">
    <property type="protein sequence ID" value="EEX76507.1"/>
    <property type="molecule type" value="Genomic_DNA"/>
</dbReference>
<sequence>MKKKALQESLYVSCLFIVETREKVLRRNFNQLLFIIKIYCLRYAHKTFVII</sequence>
<comment type="caution">
    <text evidence="1">The sequence shown here is derived from an EMBL/GenBank/DDBJ whole genome shotgun (WGS) entry which is preliminary data.</text>
</comment>
<evidence type="ECO:0000313" key="2">
    <source>
        <dbReference type="Proteomes" id="UP000003505"/>
    </source>
</evidence>
<evidence type="ECO:0000313" key="1">
    <source>
        <dbReference type="EMBL" id="EEX76507.1"/>
    </source>
</evidence>
<name>C9LXX4_SELS3</name>